<dbReference type="InterPro" id="IPR004358">
    <property type="entry name" value="Sig_transdc_His_kin-like_C"/>
</dbReference>
<sequence length="1263" mass="141582">MSTDSRPQWIIPAVLGAIMLAAFYGIFLQQESDQEYEQEKVQTSLEVAHKIITGWIDDQRHLVSTWAHFPEVVVYADELNRLPLERHALVKQPARLALKTFFSPLVKSGKIDRYTLVDGDGYIRASSSNSLLAQRSGMARLPAIFSPLWQGKKQWVLPYNNPEPSRNKDGVYVRNQPHLLIAAPVMSGHGMSAALIFAVNSQRELHRMLTPVISPDIQAMTIISGEKTLFEIGTWVKAGGDVKLLEWGGPDHTLEYRILYRSSSYISGMQSVYILYVLIILAALAGILASRARAYKRYWTGDGSEFVGEVVFAKGRRAFLILDSLGQVVKTNAIARELLSGNTDTGKKEMQSLLIELALNLQTEDGYSAPEFAALLRDSGKELFYGVWRLKHRKYNVSCRFTAHEDGGNVLVEINDITDSYDERNQLRRRSQALDHAAELVFWVNKEGRLVYLNKTATSVLGYSPAELESFALKDIDAALSDDGWSLIWGRVRRGEKVQHEAALVKKSGSSFPAETHMSFYSSRTDSFVCIFARDITHKKQLEADLYRSRTQLTDKLSITSKELEAREEENKALLESIPDLLLVMNSRFEVMHFQQPVGSNDVLDIVIGQTLFDSFALDIAILEQALKNDGRYFTEIQRLSGPHCQFLELRMARASDNRISALVRDITERKQQEHLRQFHNHLLSSLTTMQTRFICDFDKKPDFEKQLTDLMSLVGAGYGVCLLTESLSCTLNMSKCYELADPGYDWLSEECRHLIIQWCQDCLQQWYTHNSHIGPEIITMAQWDLPQHCRLDNTQLSPGLIILPILVGEDIQMSFTILLQDIRGWNNPGVFDSWVATCAALLAGYENDRERVRAEQNLLIEKDRAEVASQAKTDFLSRMSHEFRTPLNAILGFSQLMVMDQDNLNEEQADHLFHIEESGQKILKLVDDILELSQMENKELEVNLQDVNLSAVVQDLLPELAESAEKKEIVLSTNLSSEVINIHGDPERLKQVVHCLIDNAIQYNQPGGSVSVDLVSGDRSCELVVTDTGQGIDPDFLEKVFLPFETAEGLLSQGVGNGLAVARHLVELMEGNIRVTSEPGKGSCFTVSFPVTARMTDVVHPFMASVAPQDAFPDLAPESADPQVSDDSIELGCMAAEYFDVLYIEDERSGQRLVSQVVEKINRDGGAVGLRLAINAEQGIEQFLDKTPDMVLLDMHLHDVSGIDVLEAIRSLGEGQEVPVIALSGDVEQEAINQALESGFDDYLCKPVDVSVLIAVIQRYMN</sequence>
<dbReference type="SUPFAM" id="SSF52172">
    <property type="entry name" value="CheY-like"/>
    <property type="match status" value="1"/>
</dbReference>
<feature type="domain" description="Histidine kinase" evidence="8">
    <location>
        <begin position="879"/>
        <end position="1094"/>
    </location>
</feature>
<dbReference type="SUPFAM" id="SSF55785">
    <property type="entry name" value="PYP-like sensor domain (PAS domain)"/>
    <property type="match status" value="1"/>
</dbReference>
<keyword evidence="7" id="KW-0472">Membrane</keyword>
<dbReference type="CDD" id="cd00156">
    <property type="entry name" value="REC"/>
    <property type="match status" value="1"/>
</dbReference>
<protein>
    <recommendedName>
        <fullName evidence="2">histidine kinase</fullName>
        <ecNumber evidence="2">2.7.13.3</ecNumber>
    </recommendedName>
</protein>
<evidence type="ECO:0000256" key="4">
    <source>
        <dbReference type="ARBA" id="ARBA00022679"/>
    </source>
</evidence>
<reference evidence="11 12" key="1">
    <citation type="submission" date="2020-08" db="EMBL/GenBank/DDBJ databases">
        <title>Oceanospirillum sp. nov. isolated from marine sediment.</title>
        <authorList>
            <person name="Ji X."/>
        </authorList>
    </citation>
    <scope>NUCLEOTIDE SEQUENCE [LARGE SCALE GENOMIC DNA]</scope>
    <source>
        <strain evidence="11 12">D5</strain>
    </source>
</reference>
<evidence type="ECO:0000256" key="5">
    <source>
        <dbReference type="ARBA" id="ARBA00022777"/>
    </source>
</evidence>
<dbReference type="SMART" id="SM00388">
    <property type="entry name" value="HisKA"/>
    <property type="match status" value="1"/>
</dbReference>
<dbReference type="PANTHER" id="PTHR43047">
    <property type="entry name" value="TWO-COMPONENT HISTIDINE PROTEIN KINASE"/>
    <property type="match status" value="1"/>
</dbReference>
<dbReference type="SUPFAM" id="SSF47384">
    <property type="entry name" value="Homodimeric domain of signal transducing histidine kinase"/>
    <property type="match status" value="1"/>
</dbReference>
<dbReference type="PROSITE" id="PS50110">
    <property type="entry name" value="RESPONSE_REGULATORY"/>
    <property type="match status" value="1"/>
</dbReference>
<evidence type="ECO:0000256" key="2">
    <source>
        <dbReference type="ARBA" id="ARBA00012438"/>
    </source>
</evidence>
<dbReference type="EC" id="2.7.13.3" evidence="2"/>
<keyword evidence="4" id="KW-0808">Transferase</keyword>
<dbReference type="InterPro" id="IPR011006">
    <property type="entry name" value="CheY-like_superfamily"/>
</dbReference>
<keyword evidence="3 6" id="KW-0597">Phosphoprotein</keyword>
<feature type="modified residue" description="4-aspartylphosphate" evidence="6">
    <location>
        <position position="1195"/>
    </location>
</feature>
<dbReference type="NCBIfam" id="TIGR00229">
    <property type="entry name" value="sensory_box"/>
    <property type="match status" value="1"/>
</dbReference>
<evidence type="ECO:0000259" key="10">
    <source>
        <dbReference type="PROSITE" id="PS50112"/>
    </source>
</evidence>
<name>A0A839ING4_9GAMM</name>
<evidence type="ECO:0000313" key="12">
    <source>
        <dbReference type="Proteomes" id="UP000565262"/>
    </source>
</evidence>
<dbReference type="AlphaFoldDB" id="A0A839ING4"/>
<dbReference type="EMBL" id="JACJFM010000004">
    <property type="protein sequence ID" value="MBB1486017.1"/>
    <property type="molecule type" value="Genomic_DNA"/>
</dbReference>
<dbReference type="GO" id="GO:0000155">
    <property type="term" value="F:phosphorelay sensor kinase activity"/>
    <property type="evidence" value="ECO:0007669"/>
    <property type="project" value="InterPro"/>
</dbReference>
<evidence type="ECO:0000259" key="9">
    <source>
        <dbReference type="PROSITE" id="PS50110"/>
    </source>
</evidence>
<evidence type="ECO:0000256" key="3">
    <source>
        <dbReference type="ARBA" id="ARBA00022553"/>
    </source>
</evidence>
<dbReference type="SMART" id="SM00448">
    <property type="entry name" value="REC"/>
    <property type="match status" value="1"/>
</dbReference>
<feature type="domain" description="Response regulatory" evidence="9">
    <location>
        <begin position="1141"/>
        <end position="1262"/>
    </location>
</feature>
<dbReference type="InterPro" id="IPR001789">
    <property type="entry name" value="Sig_transdc_resp-reg_receiver"/>
</dbReference>
<dbReference type="CDD" id="cd00082">
    <property type="entry name" value="HisKA"/>
    <property type="match status" value="1"/>
</dbReference>
<dbReference type="InterPro" id="IPR036890">
    <property type="entry name" value="HATPase_C_sf"/>
</dbReference>
<dbReference type="SUPFAM" id="SSF55874">
    <property type="entry name" value="ATPase domain of HSP90 chaperone/DNA topoisomerase II/histidine kinase"/>
    <property type="match status" value="1"/>
</dbReference>
<comment type="catalytic activity">
    <reaction evidence="1">
        <text>ATP + protein L-histidine = ADP + protein N-phospho-L-histidine.</text>
        <dbReference type="EC" id="2.7.13.3"/>
    </reaction>
</comment>
<dbReference type="InterPro" id="IPR005467">
    <property type="entry name" value="His_kinase_dom"/>
</dbReference>
<evidence type="ECO:0000256" key="6">
    <source>
        <dbReference type="PROSITE-ProRule" id="PRU00169"/>
    </source>
</evidence>
<dbReference type="Gene3D" id="3.40.50.2300">
    <property type="match status" value="1"/>
</dbReference>
<evidence type="ECO:0000256" key="7">
    <source>
        <dbReference type="SAM" id="Phobius"/>
    </source>
</evidence>
<dbReference type="Gene3D" id="3.30.565.10">
    <property type="entry name" value="Histidine kinase-like ATPase, C-terminal domain"/>
    <property type="match status" value="1"/>
</dbReference>
<dbReference type="PROSITE" id="PS50112">
    <property type="entry name" value="PAS"/>
    <property type="match status" value="1"/>
</dbReference>
<comment type="caution">
    <text evidence="11">The sequence shown here is derived from an EMBL/GenBank/DDBJ whole genome shotgun (WGS) entry which is preliminary data.</text>
</comment>
<dbReference type="Pfam" id="PF00072">
    <property type="entry name" value="Response_reg"/>
    <property type="match status" value="1"/>
</dbReference>
<dbReference type="Gene3D" id="1.10.287.130">
    <property type="match status" value="1"/>
</dbReference>
<dbReference type="PRINTS" id="PR00344">
    <property type="entry name" value="BCTRLSENSOR"/>
</dbReference>
<keyword evidence="7" id="KW-0812">Transmembrane</keyword>
<keyword evidence="5" id="KW-0418">Kinase</keyword>
<dbReference type="InterPro" id="IPR036097">
    <property type="entry name" value="HisK_dim/P_sf"/>
</dbReference>
<evidence type="ECO:0000259" key="8">
    <source>
        <dbReference type="PROSITE" id="PS50109"/>
    </source>
</evidence>
<dbReference type="Gene3D" id="3.30.450.20">
    <property type="entry name" value="PAS domain"/>
    <property type="match status" value="1"/>
</dbReference>
<feature type="transmembrane region" description="Helical" evidence="7">
    <location>
        <begin position="9"/>
        <end position="27"/>
    </location>
</feature>
<feature type="domain" description="PAS" evidence="10">
    <location>
        <begin position="426"/>
        <end position="468"/>
    </location>
</feature>
<gene>
    <name evidence="11" type="ORF">H4O21_05275</name>
</gene>
<dbReference type="PROSITE" id="PS50109">
    <property type="entry name" value="HIS_KIN"/>
    <property type="match status" value="1"/>
</dbReference>
<dbReference type="Proteomes" id="UP000565262">
    <property type="component" value="Unassembled WGS sequence"/>
</dbReference>
<evidence type="ECO:0000313" key="11">
    <source>
        <dbReference type="EMBL" id="MBB1486017.1"/>
    </source>
</evidence>
<proteinExistence type="predicted"/>
<dbReference type="InterPro" id="IPR035965">
    <property type="entry name" value="PAS-like_dom_sf"/>
</dbReference>
<dbReference type="InterPro" id="IPR003594">
    <property type="entry name" value="HATPase_dom"/>
</dbReference>
<dbReference type="InterPro" id="IPR000014">
    <property type="entry name" value="PAS"/>
</dbReference>
<dbReference type="Pfam" id="PF13426">
    <property type="entry name" value="PAS_9"/>
    <property type="match status" value="1"/>
</dbReference>
<accession>A0A839ING4</accession>
<evidence type="ECO:0000256" key="1">
    <source>
        <dbReference type="ARBA" id="ARBA00000085"/>
    </source>
</evidence>
<dbReference type="SMART" id="SM00387">
    <property type="entry name" value="HATPase_c"/>
    <property type="match status" value="1"/>
</dbReference>
<keyword evidence="7" id="KW-1133">Transmembrane helix</keyword>
<keyword evidence="12" id="KW-1185">Reference proteome</keyword>
<dbReference type="Pfam" id="PF00512">
    <property type="entry name" value="HisKA"/>
    <property type="match status" value="1"/>
</dbReference>
<dbReference type="RefSeq" id="WP_182807794.1">
    <property type="nucleotide sequence ID" value="NZ_JACJFM010000004.1"/>
</dbReference>
<dbReference type="InterPro" id="IPR003661">
    <property type="entry name" value="HisK_dim/P_dom"/>
</dbReference>
<feature type="transmembrane region" description="Helical" evidence="7">
    <location>
        <begin position="271"/>
        <end position="289"/>
    </location>
</feature>
<dbReference type="Pfam" id="PF02518">
    <property type="entry name" value="HATPase_c"/>
    <property type="match status" value="1"/>
</dbReference>
<organism evidence="11 12">
    <name type="scientific">Oceanospirillum sediminis</name>
    <dbReference type="NCBI Taxonomy" id="2760088"/>
    <lineage>
        <taxon>Bacteria</taxon>
        <taxon>Pseudomonadati</taxon>
        <taxon>Pseudomonadota</taxon>
        <taxon>Gammaproteobacteria</taxon>
        <taxon>Oceanospirillales</taxon>
        <taxon>Oceanospirillaceae</taxon>
        <taxon>Oceanospirillum</taxon>
    </lineage>
</organism>